<dbReference type="CDD" id="cd14687">
    <property type="entry name" value="bZIP_ATF2"/>
    <property type="match status" value="1"/>
</dbReference>
<evidence type="ECO:0000256" key="1">
    <source>
        <dbReference type="ARBA" id="ARBA00004123"/>
    </source>
</evidence>
<keyword evidence="2" id="KW-0805">Transcription regulation</keyword>
<dbReference type="GO" id="GO:0006357">
    <property type="term" value="P:regulation of transcription by RNA polymerase II"/>
    <property type="evidence" value="ECO:0007669"/>
    <property type="project" value="InterPro"/>
</dbReference>
<dbReference type="PRINTS" id="PR00042">
    <property type="entry name" value="LEUZIPPRFOS"/>
</dbReference>
<dbReference type="GO" id="GO:0003700">
    <property type="term" value="F:DNA-binding transcription factor activity"/>
    <property type="evidence" value="ECO:0007669"/>
    <property type="project" value="InterPro"/>
</dbReference>
<dbReference type="GO" id="GO:0005634">
    <property type="term" value="C:nucleus"/>
    <property type="evidence" value="ECO:0007669"/>
    <property type="project" value="UniProtKB-SubCell"/>
</dbReference>
<dbReference type="OMA" id="HGAFMSQ"/>
<feature type="region of interest" description="Disordered" evidence="7">
    <location>
        <begin position="1"/>
        <end position="250"/>
    </location>
</feature>
<comment type="subcellular location">
    <subcellularLocation>
        <location evidence="1">Nucleus</location>
    </subcellularLocation>
</comment>
<dbReference type="GO" id="GO:0003677">
    <property type="term" value="F:DNA binding"/>
    <property type="evidence" value="ECO:0007669"/>
    <property type="project" value="UniProtKB-KW"/>
</dbReference>
<gene>
    <name evidence="9" type="ORF">F503_00157</name>
</gene>
<sequence>MAKTSPKTSKGVSKSPQQSNASDPQPATMKSEGSTNGEGSKALAPPPRPNQSGDAPEFFSNQIRGSLSMEPNPFEQSFGGAPADTPNGTKLPPVAALTSPSSLLPNDGNTPFNWGGSSLRSGPLSPAMLSGPTNDYFGDSHLRGGFPTPNESSLRTGMTPGGSGSMFPAASPNTQAMFAQLQSGGATPSTLDFHRTAVAAAASKRDQRNGQPANSAAPPQAPTSVPAMPRDAASGTSAPAQKQESKAYDQDSNAANSLFLLAQGRGSAQPQAPFVAPPPPQAMAAPITVPQTMPIMAPVVPIPQQTPVPIPVVPGRPNGHGQNMSMVSGVNGALANGSVSMSANNMSMANGRRSSDANSAVSQDSDKAQLNGKGRAKRNSNDAGLTAGNRRKAQESAAAKNGYANKKLKTNGGSSMPPPMDEDDMDSQSDDDDDEEGKDGQPKVKMTEEEKRKNFLERNRVAALKCRQRKKQWLQNLQTKVDMYTSENETLASQITQLREEIVNLKTMLLAHKDCPVTQQQGLNGLAYMQQAPMDQFNPYAMQANSINSGPRRFS</sequence>
<accession>S3CFB0</accession>
<feature type="compositionally biased region" description="Acidic residues" evidence="7">
    <location>
        <begin position="420"/>
        <end position="437"/>
    </location>
</feature>
<feature type="compositionally biased region" description="Polar residues" evidence="7">
    <location>
        <begin position="98"/>
        <end position="112"/>
    </location>
</feature>
<dbReference type="InterPro" id="IPR000837">
    <property type="entry name" value="AP-1"/>
</dbReference>
<dbReference type="Proteomes" id="UP000016923">
    <property type="component" value="Unassembled WGS sequence"/>
</dbReference>
<dbReference type="PANTHER" id="PTHR19304">
    <property type="entry name" value="CYCLIC-AMP RESPONSE ELEMENT BINDING PROTEIN"/>
    <property type="match status" value="1"/>
</dbReference>
<feature type="compositionally biased region" description="Basic and acidic residues" evidence="7">
    <location>
        <begin position="438"/>
        <end position="450"/>
    </location>
</feature>
<dbReference type="Pfam" id="PF11785">
    <property type="entry name" value="Aft1_OSA"/>
    <property type="match status" value="1"/>
</dbReference>
<evidence type="ECO:0000256" key="2">
    <source>
        <dbReference type="ARBA" id="ARBA00023015"/>
    </source>
</evidence>
<feature type="region of interest" description="Disordered" evidence="7">
    <location>
        <begin position="344"/>
        <end position="450"/>
    </location>
</feature>
<reference evidence="9 10" key="1">
    <citation type="journal article" date="2013" name="BMC Genomics">
        <title>The genome and transcriptome of the pine saprophyte Ophiostoma piceae, and a comparison with the bark beetle-associated pine pathogen Grosmannia clavigera.</title>
        <authorList>
            <person name="Haridas S."/>
            <person name="Wang Y."/>
            <person name="Lim L."/>
            <person name="Massoumi Alamouti S."/>
            <person name="Jackman S."/>
            <person name="Docking R."/>
            <person name="Robertson G."/>
            <person name="Birol I."/>
            <person name="Bohlmann J."/>
            <person name="Breuil C."/>
        </authorList>
    </citation>
    <scope>NUCLEOTIDE SEQUENCE [LARGE SCALE GENOMIC DNA]</scope>
    <source>
        <strain evidence="9 10">UAMH 11346</strain>
    </source>
</reference>
<keyword evidence="10" id="KW-1185">Reference proteome</keyword>
<evidence type="ECO:0000256" key="4">
    <source>
        <dbReference type="ARBA" id="ARBA00023163"/>
    </source>
</evidence>
<evidence type="ECO:0000256" key="7">
    <source>
        <dbReference type="SAM" id="MobiDB-lite"/>
    </source>
</evidence>
<dbReference type="STRING" id="1262450.S3CFB0"/>
<keyword evidence="4" id="KW-0804">Transcription</keyword>
<dbReference type="InterPro" id="IPR051027">
    <property type="entry name" value="bZIP_transcription_factors"/>
</dbReference>
<dbReference type="EMBL" id="KE148158">
    <property type="protein sequence ID" value="EPE05003.1"/>
    <property type="molecule type" value="Genomic_DNA"/>
</dbReference>
<dbReference type="Pfam" id="PF11786">
    <property type="entry name" value="Aft1_HRA"/>
    <property type="match status" value="1"/>
</dbReference>
<dbReference type="PROSITE" id="PS50217">
    <property type="entry name" value="BZIP"/>
    <property type="match status" value="1"/>
</dbReference>
<dbReference type="VEuPathDB" id="FungiDB:F503_00157"/>
<dbReference type="FunFam" id="1.20.5.170:FF:000053">
    <property type="entry name" value="BZIP transcription factor AtfA"/>
    <property type="match status" value="1"/>
</dbReference>
<dbReference type="Pfam" id="PF11787">
    <property type="entry name" value="Aft1_HRR"/>
    <property type="match status" value="1"/>
</dbReference>
<keyword evidence="5" id="KW-0539">Nucleus</keyword>
<evidence type="ECO:0000313" key="9">
    <source>
        <dbReference type="EMBL" id="EPE05003.1"/>
    </source>
</evidence>
<organism evidence="9 10">
    <name type="scientific">Ophiostoma piceae (strain UAMH 11346)</name>
    <name type="common">Sap stain fungus</name>
    <dbReference type="NCBI Taxonomy" id="1262450"/>
    <lineage>
        <taxon>Eukaryota</taxon>
        <taxon>Fungi</taxon>
        <taxon>Dikarya</taxon>
        <taxon>Ascomycota</taxon>
        <taxon>Pezizomycotina</taxon>
        <taxon>Sordariomycetes</taxon>
        <taxon>Sordariomycetidae</taxon>
        <taxon>Ophiostomatales</taxon>
        <taxon>Ophiostomataceae</taxon>
        <taxon>Ophiostoma</taxon>
    </lineage>
</organism>
<dbReference type="InterPro" id="IPR046347">
    <property type="entry name" value="bZIP_sf"/>
</dbReference>
<protein>
    <submittedName>
        <fullName evidence="9">Bzip transcription factor</fullName>
    </submittedName>
</protein>
<feature type="coiled-coil region" evidence="6">
    <location>
        <begin position="474"/>
        <end position="508"/>
    </location>
</feature>
<feature type="compositionally biased region" description="Low complexity" evidence="7">
    <location>
        <begin position="115"/>
        <end position="126"/>
    </location>
</feature>
<dbReference type="HOGENOM" id="CLU_034316_1_0_1"/>
<feature type="compositionally biased region" description="Polar residues" evidence="7">
    <location>
        <begin position="171"/>
        <end position="190"/>
    </location>
</feature>
<keyword evidence="3" id="KW-0238">DNA-binding</keyword>
<dbReference type="InterPro" id="IPR004827">
    <property type="entry name" value="bZIP"/>
</dbReference>
<evidence type="ECO:0000256" key="6">
    <source>
        <dbReference type="SAM" id="Coils"/>
    </source>
</evidence>
<feature type="compositionally biased region" description="Polar residues" evidence="7">
    <location>
        <begin position="1"/>
        <end position="25"/>
    </location>
</feature>
<dbReference type="SUPFAM" id="SSF57959">
    <property type="entry name" value="Leucine zipper domain"/>
    <property type="match status" value="1"/>
</dbReference>
<feature type="domain" description="BZIP" evidence="8">
    <location>
        <begin position="449"/>
        <end position="512"/>
    </location>
</feature>
<dbReference type="InterPro" id="IPR021755">
    <property type="entry name" value="TF_Aft1_HRA"/>
</dbReference>
<dbReference type="SMART" id="SM00338">
    <property type="entry name" value="BRLZ"/>
    <property type="match status" value="1"/>
</dbReference>
<dbReference type="InterPro" id="IPR020956">
    <property type="entry name" value="TF_Aft1_OSM"/>
</dbReference>
<evidence type="ECO:0000256" key="5">
    <source>
        <dbReference type="ARBA" id="ARBA00023242"/>
    </source>
</evidence>
<dbReference type="Pfam" id="PF00170">
    <property type="entry name" value="bZIP_1"/>
    <property type="match status" value="1"/>
</dbReference>
<dbReference type="OrthoDB" id="295274at2759"/>
<proteinExistence type="predicted"/>
<dbReference type="InterPro" id="IPR021756">
    <property type="entry name" value="TF_Aft1_HRR"/>
</dbReference>
<evidence type="ECO:0000259" key="8">
    <source>
        <dbReference type="PROSITE" id="PS50217"/>
    </source>
</evidence>
<name>S3CFB0_OPHP1</name>
<dbReference type="Gene3D" id="1.20.5.170">
    <property type="match status" value="1"/>
</dbReference>
<dbReference type="eggNOG" id="KOG1414">
    <property type="taxonomic scope" value="Eukaryota"/>
</dbReference>
<keyword evidence="6" id="KW-0175">Coiled coil</keyword>
<dbReference type="AlphaFoldDB" id="S3CFB0"/>
<evidence type="ECO:0000313" key="10">
    <source>
        <dbReference type="Proteomes" id="UP000016923"/>
    </source>
</evidence>
<evidence type="ECO:0000256" key="3">
    <source>
        <dbReference type="ARBA" id="ARBA00023125"/>
    </source>
</evidence>